<dbReference type="Proteomes" id="UP000252797">
    <property type="component" value="Unassembled WGS sequence"/>
</dbReference>
<dbReference type="AlphaFoldDB" id="A0A367CBQ8"/>
<reference evidence="2 3" key="1">
    <citation type="submission" date="2015-06" db="EMBL/GenBank/DDBJ databases">
        <title>The Genome Sequence of Enterococcus durans 4EA1.</title>
        <authorList>
            <consortium name="The Broad Institute Genomics Platform"/>
            <consortium name="The Broad Institute Genome Sequencing Center for Infectious Disease"/>
            <person name="Earl A.M."/>
            <person name="Van Tyne D."/>
            <person name="Lebreton F."/>
            <person name="Saavedra J.T."/>
            <person name="Gilmore M.S."/>
            <person name="Manson Mcguire A."/>
            <person name="Clock S."/>
            <person name="Crupain M."/>
            <person name="Rangan U."/>
            <person name="Young S."/>
            <person name="Abouelleil A."/>
            <person name="Cao P."/>
            <person name="Chapman S.B."/>
            <person name="Griggs A."/>
            <person name="Priest M."/>
            <person name="Shea T."/>
            <person name="Wortman J."/>
            <person name="Nusbaum C."/>
            <person name="Birren B."/>
        </authorList>
    </citation>
    <scope>NUCLEOTIDE SEQUENCE [LARGE SCALE GENOMIC DNA]</scope>
    <source>
        <strain evidence="2 3">4EA1</strain>
    </source>
</reference>
<protein>
    <recommendedName>
        <fullName evidence="1">Integrase catalytic domain-containing protein</fullName>
    </recommendedName>
</protein>
<organism evidence="2 3">
    <name type="scientific">Enterococcus durans</name>
    <dbReference type="NCBI Taxonomy" id="53345"/>
    <lineage>
        <taxon>Bacteria</taxon>
        <taxon>Bacillati</taxon>
        <taxon>Bacillota</taxon>
        <taxon>Bacilli</taxon>
        <taxon>Lactobacillales</taxon>
        <taxon>Enterococcaceae</taxon>
        <taxon>Enterococcus</taxon>
    </lineage>
</organism>
<dbReference type="InterPro" id="IPR012337">
    <property type="entry name" value="RNaseH-like_sf"/>
</dbReference>
<dbReference type="SUPFAM" id="SSF53098">
    <property type="entry name" value="Ribonuclease H-like"/>
    <property type="match status" value="1"/>
</dbReference>
<proteinExistence type="predicted"/>
<dbReference type="InterPro" id="IPR050900">
    <property type="entry name" value="Transposase_IS3/IS150/IS904"/>
</dbReference>
<dbReference type="Pfam" id="PF00665">
    <property type="entry name" value="rve"/>
    <property type="match status" value="1"/>
</dbReference>
<dbReference type="EMBL" id="LEPB01000006">
    <property type="protein sequence ID" value="RCA09914.1"/>
    <property type="molecule type" value="Genomic_DNA"/>
</dbReference>
<comment type="caution">
    <text evidence="2">The sequence shown here is derived from an EMBL/GenBank/DDBJ whole genome shotgun (WGS) entry which is preliminary data.</text>
</comment>
<evidence type="ECO:0000313" key="2">
    <source>
        <dbReference type="EMBL" id="RCA09914.1"/>
    </source>
</evidence>
<dbReference type="Gene3D" id="3.30.420.10">
    <property type="entry name" value="Ribonuclease H-like superfamily/Ribonuclease H"/>
    <property type="match status" value="1"/>
</dbReference>
<dbReference type="GO" id="GO:0003676">
    <property type="term" value="F:nucleic acid binding"/>
    <property type="evidence" value="ECO:0007669"/>
    <property type="project" value="InterPro"/>
</dbReference>
<feature type="domain" description="Integrase catalytic" evidence="1">
    <location>
        <begin position="1"/>
        <end position="138"/>
    </location>
</feature>
<name>A0A367CBQ8_9ENTE</name>
<dbReference type="PANTHER" id="PTHR46889">
    <property type="entry name" value="TRANSPOSASE INSF FOR INSERTION SEQUENCE IS3B-RELATED"/>
    <property type="match status" value="1"/>
</dbReference>
<dbReference type="InterPro" id="IPR001584">
    <property type="entry name" value="Integrase_cat-core"/>
</dbReference>
<dbReference type="GO" id="GO:0015074">
    <property type="term" value="P:DNA integration"/>
    <property type="evidence" value="ECO:0007669"/>
    <property type="project" value="InterPro"/>
</dbReference>
<evidence type="ECO:0000259" key="1">
    <source>
        <dbReference type="PROSITE" id="PS50994"/>
    </source>
</evidence>
<dbReference type="PROSITE" id="PS50994">
    <property type="entry name" value="INTEGRASE"/>
    <property type="match status" value="1"/>
</dbReference>
<accession>A0A367CBQ8</accession>
<dbReference type="Pfam" id="PF13333">
    <property type="entry name" value="rve_2"/>
    <property type="match status" value="1"/>
</dbReference>
<dbReference type="PANTHER" id="PTHR46889:SF4">
    <property type="entry name" value="TRANSPOSASE INSO FOR INSERTION SEQUENCE ELEMENT IS911B-RELATED"/>
    <property type="match status" value="1"/>
</dbReference>
<dbReference type="InterPro" id="IPR036397">
    <property type="entry name" value="RNaseH_sf"/>
</dbReference>
<gene>
    <name evidence="2" type="ORF">EA71_02770</name>
</gene>
<sequence>MHLHRISALAVQIGRYHHSETRAVMEGLEEAIQTTNDCPYRRTFHSDQGWAYQMKAYRNKLKEYKIFQSMSRKGNCLDNSLMENFFGLLKQEIFHGKVYNCFEELKSAIDSYIYYYNNERIKQKLNWQSPVQFRKTTVTVV</sequence>
<evidence type="ECO:0000313" key="3">
    <source>
        <dbReference type="Proteomes" id="UP000252797"/>
    </source>
</evidence>